<dbReference type="SUPFAM" id="SSF51735">
    <property type="entry name" value="NAD(P)-binding Rossmann-fold domains"/>
    <property type="match status" value="1"/>
</dbReference>
<dbReference type="InterPro" id="IPR036291">
    <property type="entry name" value="NAD(P)-bd_dom_sf"/>
</dbReference>
<dbReference type="PRINTS" id="PR00081">
    <property type="entry name" value="GDHRDH"/>
</dbReference>
<evidence type="ECO:0000256" key="1">
    <source>
        <dbReference type="ARBA" id="ARBA00006484"/>
    </source>
</evidence>
<dbReference type="InterPro" id="IPR002347">
    <property type="entry name" value="SDR_fam"/>
</dbReference>
<dbReference type="Pfam" id="PF13561">
    <property type="entry name" value="adh_short_C2"/>
    <property type="match status" value="1"/>
</dbReference>
<organism evidence="2 3">
    <name type="scientific">Streptomyces humicola</name>
    <dbReference type="NCBI Taxonomy" id="2953240"/>
    <lineage>
        <taxon>Bacteria</taxon>
        <taxon>Bacillati</taxon>
        <taxon>Actinomycetota</taxon>
        <taxon>Actinomycetes</taxon>
        <taxon>Kitasatosporales</taxon>
        <taxon>Streptomycetaceae</taxon>
        <taxon>Streptomyces</taxon>
    </lineage>
</organism>
<evidence type="ECO:0000313" key="2">
    <source>
        <dbReference type="EMBL" id="MCQ4079178.1"/>
    </source>
</evidence>
<keyword evidence="3" id="KW-1185">Reference proteome</keyword>
<reference evidence="2" key="1">
    <citation type="submission" date="2022-06" db="EMBL/GenBank/DDBJ databases">
        <title>Draft genome sequence of Streptomyces sp. RB6PN25 isolated from peat swamp forest in Thailand.</title>
        <authorList>
            <person name="Duangmal K."/>
            <person name="Klaysubun C."/>
        </authorList>
    </citation>
    <scope>NUCLEOTIDE SEQUENCE</scope>
    <source>
        <strain evidence="2">RB6PN25</strain>
    </source>
</reference>
<comment type="caution">
    <text evidence="2">The sequence shown here is derived from an EMBL/GenBank/DDBJ whole genome shotgun (WGS) entry which is preliminary data.</text>
</comment>
<name>A0ABT1PPY1_9ACTN</name>
<dbReference type="Proteomes" id="UP001057702">
    <property type="component" value="Unassembled WGS sequence"/>
</dbReference>
<dbReference type="PRINTS" id="PR00080">
    <property type="entry name" value="SDRFAMILY"/>
</dbReference>
<dbReference type="RefSeq" id="WP_255918031.1">
    <property type="nucleotide sequence ID" value="NZ_JANFNG010000001.1"/>
</dbReference>
<dbReference type="PANTHER" id="PTHR42879">
    <property type="entry name" value="3-OXOACYL-(ACYL-CARRIER-PROTEIN) REDUCTASE"/>
    <property type="match status" value="1"/>
</dbReference>
<comment type="similarity">
    <text evidence="1">Belongs to the short-chain dehydrogenases/reductases (SDR) family.</text>
</comment>
<dbReference type="InterPro" id="IPR020904">
    <property type="entry name" value="Sc_DH/Rdtase_CS"/>
</dbReference>
<protein>
    <submittedName>
        <fullName evidence="2">SDR family oxidoreductase</fullName>
    </submittedName>
</protein>
<sequence length="252" mass="25886">MSNRVALVTGGAQGIGKGIATTLGSQGFKVAIADMNLDIATQTAKEITEAGGTAIAVEVDVTDTASVEAAVRKVEDELGPVEVVVNNAGWDDFMPFVKTTEEFWDRVLDVNFKGALRVTKAVVPGMMERGFGRVINIGSDAGRVGSSLEAVYSGAKGGIIAFTKTLAREVATKGITANTVCPGPTDTPALRKFIDGAGQDAEKVIGGMTRAVPMKRLGTPEDIGPAAAFFASDAAGFITGQTLSVSGGLTMA</sequence>
<proteinExistence type="inferred from homology"/>
<dbReference type="EMBL" id="JANFNG010000001">
    <property type="protein sequence ID" value="MCQ4079178.1"/>
    <property type="molecule type" value="Genomic_DNA"/>
</dbReference>
<dbReference type="PROSITE" id="PS00061">
    <property type="entry name" value="ADH_SHORT"/>
    <property type="match status" value="1"/>
</dbReference>
<evidence type="ECO:0000313" key="3">
    <source>
        <dbReference type="Proteomes" id="UP001057702"/>
    </source>
</evidence>
<accession>A0ABT1PPY1</accession>
<dbReference type="NCBIfam" id="NF005559">
    <property type="entry name" value="PRK07231.1"/>
    <property type="match status" value="1"/>
</dbReference>
<dbReference type="Gene3D" id="3.40.50.720">
    <property type="entry name" value="NAD(P)-binding Rossmann-like Domain"/>
    <property type="match status" value="1"/>
</dbReference>
<gene>
    <name evidence="2" type="ORF">NGB36_00745</name>
</gene>
<dbReference type="InterPro" id="IPR050259">
    <property type="entry name" value="SDR"/>
</dbReference>
<dbReference type="PANTHER" id="PTHR42879:SF2">
    <property type="entry name" value="3-OXOACYL-[ACYL-CARRIER-PROTEIN] REDUCTASE FABG"/>
    <property type="match status" value="1"/>
</dbReference>